<evidence type="ECO:0000313" key="2">
    <source>
        <dbReference type="Proteomes" id="UP001596547"/>
    </source>
</evidence>
<organism evidence="1 2">
    <name type="scientific">Halomarina halobia</name>
    <dbReference type="NCBI Taxonomy" id="3033386"/>
    <lineage>
        <taxon>Archaea</taxon>
        <taxon>Methanobacteriati</taxon>
        <taxon>Methanobacteriota</taxon>
        <taxon>Stenosarchaea group</taxon>
        <taxon>Halobacteria</taxon>
        <taxon>Halobacteriales</taxon>
        <taxon>Natronomonadaceae</taxon>
        <taxon>Halomarina</taxon>
    </lineage>
</organism>
<accession>A0ABD6A6D8</accession>
<dbReference type="InterPro" id="IPR043811">
    <property type="entry name" value="DUF5793"/>
</dbReference>
<sequence>MRRDYFTLEVDGGPGDGAKPVVTIEFIGPEGQFEDRLVDESGATLDSKRIDVTYRLREGEMAPEATGVFAMTNRITGDYVFEVNVDGDAVLDLVHAAREYGKAAEIDDGRYQVAILAGDRQIASYDKSTFLVYDPDGELLRQHSLIPSGVEL</sequence>
<gene>
    <name evidence="1" type="ORF">ACFQPE_02050</name>
</gene>
<dbReference type="AlphaFoldDB" id="A0ABD6A6D8"/>
<dbReference type="GeneID" id="79314549"/>
<evidence type="ECO:0000313" key="1">
    <source>
        <dbReference type="EMBL" id="MFC7315579.1"/>
    </source>
</evidence>
<comment type="caution">
    <text evidence="1">The sequence shown here is derived from an EMBL/GenBank/DDBJ whole genome shotgun (WGS) entry which is preliminary data.</text>
</comment>
<dbReference type="RefSeq" id="WP_276304982.1">
    <property type="nucleotide sequence ID" value="NZ_CP119992.1"/>
</dbReference>
<dbReference type="Pfam" id="PF19106">
    <property type="entry name" value="DUF5793"/>
    <property type="match status" value="1"/>
</dbReference>
<protein>
    <submittedName>
        <fullName evidence="1">DUF5793 family protein</fullName>
    </submittedName>
</protein>
<name>A0ABD6A6D8_9EURY</name>
<reference evidence="1 2" key="1">
    <citation type="journal article" date="2019" name="Int. J. Syst. Evol. Microbiol.">
        <title>The Global Catalogue of Microorganisms (GCM) 10K type strain sequencing project: providing services to taxonomists for standard genome sequencing and annotation.</title>
        <authorList>
            <consortium name="The Broad Institute Genomics Platform"/>
            <consortium name="The Broad Institute Genome Sequencing Center for Infectious Disease"/>
            <person name="Wu L."/>
            <person name="Ma J."/>
        </authorList>
    </citation>
    <scope>NUCLEOTIDE SEQUENCE [LARGE SCALE GENOMIC DNA]</scope>
    <source>
        <strain evidence="1 2">PSR21</strain>
    </source>
</reference>
<dbReference type="EMBL" id="JBHTBF010000001">
    <property type="protein sequence ID" value="MFC7315579.1"/>
    <property type="molecule type" value="Genomic_DNA"/>
</dbReference>
<dbReference type="Proteomes" id="UP001596547">
    <property type="component" value="Unassembled WGS sequence"/>
</dbReference>
<proteinExistence type="predicted"/>
<keyword evidence="2" id="KW-1185">Reference proteome</keyword>